<feature type="compositionally biased region" description="Basic and acidic residues" evidence="1">
    <location>
        <begin position="1"/>
        <end position="20"/>
    </location>
</feature>
<feature type="compositionally biased region" description="Acidic residues" evidence="1">
    <location>
        <begin position="45"/>
        <end position="57"/>
    </location>
</feature>
<evidence type="ECO:0000313" key="2">
    <source>
        <dbReference type="EMBL" id="CAB3692978.1"/>
    </source>
</evidence>
<name>A0A6J5B6D4_9BURK</name>
<sequence>MTDHRKEQSRDDRGAEDKHHLAGKPAKPGNGPPPTADTPTPILQSEDDELFDEDAPQ</sequence>
<organism evidence="2 3">
    <name type="scientific">Paraburkholderia rhynchosiae</name>
    <dbReference type="NCBI Taxonomy" id="487049"/>
    <lineage>
        <taxon>Bacteria</taxon>
        <taxon>Pseudomonadati</taxon>
        <taxon>Pseudomonadota</taxon>
        <taxon>Betaproteobacteria</taxon>
        <taxon>Burkholderiales</taxon>
        <taxon>Burkholderiaceae</taxon>
        <taxon>Paraburkholderia</taxon>
    </lineage>
</organism>
<gene>
    <name evidence="2" type="ORF">LMG27174_03261</name>
</gene>
<dbReference type="Proteomes" id="UP000494205">
    <property type="component" value="Unassembled WGS sequence"/>
</dbReference>
<evidence type="ECO:0000313" key="3">
    <source>
        <dbReference type="Proteomes" id="UP000494205"/>
    </source>
</evidence>
<dbReference type="EMBL" id="CADIJZ010000011">
    <property type="protein sequence ID" value="CAB3692978.1"/>
    <property type="molecule type" value="Genomic_DNA"/>
</dbReference>
<dbReference type="AlphaFoldDB" id="A0A6J5B6D4"/>
<reference evidence="2 3" key="1">
    <citation type="submission" date="2020-04" db="EMBL/GenBank/DDBJ databases">
        <authorList>
            <person name="De Canck E."/>
        </authorList>
    </citation>
    <scope>NUCLEOTIDE SEQUENCE [LARGE SCALE GENOMIC DNA]</scope>
    <source>
        <strain evidence="2 3">LMG 27174</strain>
    </source>
</reference>
<protein>
    <submittedName>
        <fullName evidence="2">Uncharacterized protein</fullName>
    </submittedName>
</protein>
<evidence type="ECO:0000256" key="1">
    <source>
        <dbReference type="SAM" id="MobiDB-lite"/>
    </source>
</evidence>
<dbReference type="RefSeq" id="WP_158244493.1">
    <property type="nucleotide sequence ID" value="NZ_CADIJZ010000011.1"/>
</dbReference>
<accession>A0A6J5B6D4</accession>
<proteinExistence type="predicted"/>
<feature type="region of interest" description="Disordered" evidence="1">
    <location>
        <begin position="1"/>
        <end position="57"/>
    </location>
</feature>